<proteinExistence type="predicted"/>
<evidence type="ECO:0000313" key="2">
    <source>
        <dbReference type="Proteomes" id="UP000022082"/>
    </source>
</evidence>
<protein>
    <submittedName>
        <fullName evidence="1">Putative glycosyltransferase domain protein</fullName>
    </submittedName>
</protein>
<organism evidence="1 2">
    <name type="scientific">Bacteroides fragilis str. S36L11</name>
    <dbReference type="NCBI Taxonomy" id="1339327"/>
    <lineage>
        <taxon>Bacteria</taxon>
        <taxon>Pseudomonadati</taxon>
        <taxon>Bacteroidota</taxon>
        <taxon>Bacteroidia</taxon>
        <taxon>Bacteroidales</taxon>
        <taxon>Bacteroidaceae</taxon>
        <taxon>Bacteroides</taxon>
    </lineage>
</organism>
<dbReference type="PATRIC" id="fig|1339327.3.peg.553"/>
<dbReference type="GO" id="GO:0016740">
    <property type="term" value="F:transferase activity"/>
    <property type="evidence" value="ECO:0007669"/>
    <property type="project" value="UniProtKB-KW"/>
</dbReference>
<reference evidence="1 2" key="1">
    <citation type="submission" date="2014-02" db="EMBL/GenBank/DDBJ databases">
        <authorList>
            <person name="Sears C."/>
            <person name="Carroll K."/>
            <person name="Sack B.R."/>
            <person name="Qadri F."/>
            <person name="Myers L.L."/>
            <person name="Chung G.-T."/>
            <person name="Escheverria P."/>
            <person name="Fraser C.M."/>
            <person name="Sadzewicz L."/>
            <person name="Shefchek K.A."/>
            <person name="Tallon L."/>
            <person name="Das S.P."/>
            <person name="Daugherty S."/>
            <person name="Mongodin E.F."/>
        </authorList>
    </citation>
    <scope>NUCLEOTIDE SEQUENCE [LARGE SCALE GENOMIC DNA]</scope>
    <source>
        <strain evidence="1 2">S36L11</strain>
    </source>
</reference>
<comment type="caution">
    <text evidence="1">The sequence shown here is derived from an EMBL/GenBank/DDBJ whole genome shotgun (WGS) entry which is preliminary data.</text>
</comment>
<name>A0A015X9Y3_BACFG</name>
<dbReference type="EMBL" id="JGDJ01000115">
    <property type="protein sequence ID" value="EXZ30905.1"/>
    <property type="molecule type" value="Genomic_DNA"/>
</dbReference>
<gene>
    <name evidence="1" type="ORF">M136_5340</name>
</gene>
<sequence length="169" mass="19636">MIRALEMLDDSVKEKIHVVFPMTYASDDSVRADVEKKLDSVNFSYTCMTRLLSLEELALLRMNSDIYINMQISDSFSSSTMEYFYTGNIIIIGEWLPYKFLKSEYGIDYTETSKSQLTRNLTSVISDIKNKKDCAAKNKPIVRLLCSWSNVSERLCSMYMELTPYQYKQ</sequence>
<dbReference type="Proteomes" id="UP000022082">
    <property type="component" value="Unassembled WGS sequence"/>
</dbReference>
<keyword evidence="1" id="KW-0808">Transferase</keyword>
<accession>A0A015X9Y3</accession>
<evidence type="ECO:0000313" key="1">
    <source>
        <dbReference type="EMBL" id="EXZ30905.1"/>
    </source>
</evidence>
<dbReference type="AlphaFoldDB" id="A0A015X9Y3"/>